<dbReference type="EMBL" id="JAHHIF010000079">
    <property type="protein sequence ID" value="MBW4549002.1"/>
    <property type="molecule type" value="Genomic_DNA"/>
</dbReference>
<dbReference type="GO" id="GO:0016874">
    <property type="term" value="F:ligase activity"/>
    <property type="evidence" value="ECO:0007669"/>
    <property type="project" value="UniProtKB-KW"/>
</dbReference>
<organism evidence="1 2">
    <name type="scientific">Symplocastrum torsivum CPER-KK1</name>
    <dbReference type="NCBI Taxonomy" id="450513"/>
    <lineage>
        <taxon>Bacteria</taxon>
        <taxon>Bacillati</taxon>
        <taxon>Cyanobacteriota</taxon>
        <taxon>Cyanophyceae</taxon>
        <taxon>Oscillatoriophycideae</taxon>
        <taxon>Oscillatoriales</taxon>
        <taxon>Microcoleaceae</taxon>
        <taxon>Symplocastrum</taxon>
    </lineage>
</organism>
<dbReference type="PANTHER" id="PTHR40037">
    <property type="entry name" value="PHOSPHOESTERASE YJCG-RELATED"/>
    <property type="match status" value="1"/>
</dbReference>
<dbReference type="InterPro" id="IPR009097">
    <property type="entry name" value="Cyclic_Pdiesterase"/>
</dbReference>
<name>A0A951PU40_9CYAN</name>
<proteinExistence type="predicted"/>
<comment type="caution">
    <text evidence="1">The sequence shown here is derived from an EMBL/GenBank/DDBJ whole genome shotgun (WGS) entry which is preliminary data.</text>
</comment>
<dbReference type="Gene3D" id="3.90.1140.10">
    <property type="entry name" value="Cyclic phosphodiesterase"/>
    <property type="match status" value="1"/>
</dbReference>
<accession>A0A951PU40</accession>
<dbReference type="PANTHER" id="PTHR40037:SF1">
    <property type="entry name" value="PHOSPHOESTERASE SAOUHSC_00951-RELATED"/>
    <property type="match status" value="1"/>
</dbReference>
<dbReference type="SUPFAM" id="SSF55144">
    <property type="entry name" value="LigT-like"/>
    <property type="match status" value="1"/>
</dbReference>
<reference evidence="1" key="1">
    <citation type="submission" date="2021-05" db="EMBL/GenBank/DDBJ databases">
        <authorList>
            <person name="Pietrasiak N."/>
            <person name="Ward R."/>
            <person name="Stajich J.E."/>
            <person name="Kurbessoian T."/>
        </authorList>
    </citation>
    <scope>NUCLEOTIDE SEQUENCE</scope>
    <source>
        <strain evidence="1">CPER-KK1</strain>
    </source>
</reference>
<dbReference type="InterPro" id="IPR050580">
    <property type="entry name" value="2H_phosphoesterase_YjcG-like"/>
</dbReference>
<gene>
    <name evidence="1" type="ORF">KME25_32045</name>
</gene>
<dbReference type="AlphaFoldDB" id="A0A951PU40"/>
<keyword evidence="1" id="KW-0436">Ligase</keyword>
<protein>
    <submittedName>
        <fullName evidence="1">2'-5' RNA ligase family protein</fullName>
    </submittedName>
</protein>
<sequence length="186" mass="21507">MTQSKHRFFIALVPPLEFQDYANEIKEYFAQTYNSRAAQKSPPHITLQPPFEWQLDELPLLEQSLKTFAQSRTAVPITLQGFGAFAPRVIYINVLKTPELLTLQNELMTYFEASLGIIEPVSKTRPFAPHMTVAFRDLTKQNFRAAWTEFQHRALEFEFTAAELTLLIHDGRRWNVSASFPFLVNN</sequence>
<reference evidence="1" key="2">
    <citation type="journal article" date="2022" name="Microbiol. Resour. Announc.">
        <title>Metagenome Sequencing to Explore Phylogenomics of Terrestrial Cyanobacteria.</title>
        <authorList>
            <person name="Ward R.D."/>
            <person name="Stajich J.E."/>
            <person name="Johansen J.R."/>
            <person name="Huntemann M."/>
            <person name="Clum A."/>
            <person name="Foster B."/>
            <person name="Foster B."/>
            <person name="Roux S."/>
            <person name="Palaniappan K."/>
            <person name="Varghese N."/>
            <person name="Mukherjee S."/>
            <person name="Reddy T.B.K."/>
            <person name="Daum C."/>
            <person name="Copeland A."/>
            <person name="Chen I.A."/>
            <person name="Ivanova N.N."/>
            <person name="Kyrpides N.C."/>
            <person name="Shapiro N."/>
            <person name="Eloe-Fadrosh E.A."/>
            <person name="Pietrasiak N."/>
        </authorList>
    </citation>
    <scope>NUCLEOTIDE SEQUENCE</scope>
    <source>
        <strain evidence="1">CPER-KK1</strain>
    </source>
</reference>
<dbReference type="Pfam" id="PF13563">
    <property type="entry name" value="2_5_RNA_ligase2"/>
    <property type="match status" value="1"/>
</dbReference>
<dbReference type="Proteomes" id="UP000753908">
    <property type="component" value="Unassembled WGS sequence"/>
</dbReference>
<evidence type="ECO:0000313" key="1">
    <source>
        <dbReference type="EMBL" id="MBW4549002.1"/>
    </source>
</evidence>
<evidence type="ECO:0000313" key="2">
    <source>
        <dbReference type="Proteomes" id="UP000753908"/>
    </source>
</evidence>